<name>A0A4Y6RC76_9BURK</name>
<keyword evidence="2" id="KW-1185">Reference proteome</keyword>
<gene>
    <name evidence="1" type="ORF">FJQ89_06915</name>
</gene>
<accession>A0A4Y6RC76</accession>
<evidence type="ECO:0000313" key="2">
    <source>
        <dbReference type="Proteomes" id="UP000316665"/>
    </source>
</evidence>
<organism evidence="1 2">
    <name type="scientific">Janthinobacterium tructae</name>
    <dbReference type="NCBI Taxonomy" id="2590869"/>
    <lineage>
        <taxon>Bacteria</taxon>
        <taxon>Pseudomonadati</taxon>
        <taxon>Pseudomonadota</taxon>
        <taxon>Betaproteobacteria</taxon>
        <taxon>Burkholderiales</taxon>
        <taxon>Oxalobacteraceae</taxon>
        <taxon>Janthinobacterium</taxon>
    </lineage>
</organism>
<protein>
    <submittedName>
        <fullName evidence="1">Uncharacterized protein</fullName>
    </submittedName>
</protein>
<dbReference type="RefSeq" id="WP_141169608.1">
    <property type="nucleotide sequence ID" value="NZ_CP041185.1"/>
</dbReference>
<dbReference type="Proteomes" id="UP000316665">
    <property type="component" value="Chromosome"/>
</dbReference>
<proteinExistence type="predicted"/>
<dbReference type="OrthoDB" id="7064750at2"/>
<dbReference type="EMBL" id="CP041185">
    <property type="protein sequence ID" value="QDG70176.1"/>
    <property type="molecule type" value="Genomic_DNA"/>
</dbReference>
<dbReference type="KEGG" id="jas:FJQ89_06915"/>
<sequence>MREAIGQAEHALIYPGPGPLSLEDLNPVLLPEGFQHHWLMEDLQMSLASAKMSIESTLKILTMIGTIVAFCWGAYQFTITQRGQAETRRIEATRPFLDRQLKLYTDATQATATMATSASQDEIAAARSKFFLLFWGELVKVEDRNVESAMVEFRNALNAGKEGPELEQLSLTLARSCRNSLAKSWGVKQWQDPHSPLEQQKHSNPSTIHP</sequence>
<evidence type="ECO:0000313" key="1">
    <source>
        <dbReference type="EMBL" id="QDG70176.1"/>
    </source>
</evidence>
<dbReference type="AlphaFoldDB" id="A0A4Y6RC76"/>
<reference evidence="1 2" key="1">
    <citation type="submission" date="2019-06" db="EMBL/GenBank/DDBJ databases">
        <title>Complete genome sequence of Janthinobacterium sp. SNU WT3 isolated from diseased rainbow trout.</title>
        <authorList>
            <person name="Oh W.T."/>
            <person name="Park S.C."/>
        </authorList>
    </citation>
    <scope>NUCLEOTIDE SEQUENCE [LARGE SCALE GENOMIC DNA]</scope>
    <source>
        <strain evidence="1 2">SNU WT3</strain>
    </source>
</reference>